<accession>A0ABW3WUH8</accession>
<protein>
    <submittedName>
        <fullName evidence="2">Uncharacterized protein</fullName>
    </submittedName>
</protein>
<feature type="transmembrane region" description="Helical" evidence="1">
    <location>
        <begin position="12"/>
        <end position="32"/>
    </location>
</feature>
<keyword evidence="1" id="KW-1133">Transmembrane helix</keyword>
<sequence>MRPRPPIRSRIWTIPSILAVLMLIGLLLALVADGVWDGLASAALAGVLLYTACEGLRSSGT</sequence>
<evidence type="ECO:0000313" key="2">
    <source>
        <dbReference type="EMBL" id="MFD1300816.1"/>
    </source>
</evidence>
<keyword evidence="1" id="KW-0472">Membrane</keyword>
<reference evidence="3" key="1">
    <citation type="journal article" date="2019" name="Int. J. Syst. Evol. Microbiol.">
        <title>The Global Catalogue of Microorganisms (GCM) 10K type strain sequencing project: providing services to taxonomists for standard genome sequencing and annotation.</title>
        <authorList>
            <consortium name="The Broad Institute Genomics Platform"/>
            <consortium name="The Broad Institute Genome Sequencing Center for Infectious Disease"/>
            <person name="Wu L."/>
            <person name="Ma J."/>
        </authorList>
    </citation>
    <scope>NUCLEOTIDE SEQUENCE [LARGE SCALE GENOMIC DNA]</scope>
    <source>
        <strain evidence="3">CCUG 56108</strain>
    </source>
</reference>
<proteinExistence type="predicted"/>
<dbReference type="Proteomes" id="UP001597176">
    <property type="component" value="Unassembled WGS sequence"/>
</dbReference>
<keyword evidence="3" id="KW-1185">Reference proteome</keyword>
<gene>
    <name evidence="2" type="ORF">ACFQ4G_04360</name>
</gene>
<name>A0ABW3WUH8_9HYPH</name>
<evidence type="ECO:0000256" key="1">
    <source>
        <dbReference type="SAM" id="Phobius"/>
    </source>
</evidence>
<keyword evidence="1" id="KW-0812">Transmembrane</keyword>
<comment type="caution">
    <text evidence="2">The sequence shown here is derived from an EMBL/GenBank/DDBJ whole genome shotgun (WGS) entry which is preliminary data.</text>
</comment>
<organism evidence="2 3">
    <name type="scientific">Methylobacterium marchantiae</name>
    <dbReference type="NCBI Taxonomy" id="600331"/>
    <lineage>
        <taxon>Bacteria</taxon>
        <taxon>Pseudomonadati</taxon>
        <taxon>Pseudomonadota</taxon>
        <taxon>Alphaproteobacteria</taxon>
        <taxon>Hyphomicrobiales</taxon>
        <taxon>Methylobacteriaceae</taxon>
        <taxon>Methylobacterium</taxon>
    </lineage>
</organism>
<dbReference type="EMBL" id="JBHTND010000004">
    <property type="protein sequence ID" value="MFD1300816.1"/>
    <property type="molecule type" value="Genomic_DNA"/>
</dbReference>
<evidence type="ECO:0000313" key="3">
    <source>
        <dbReference type="Proteomes" id="UP001597176"/>
    </source>
</evidence>
<dbReference type="RefSeq" id="WP_238204025.1">
    <property type="nucleotide sequence ID" value="NZ_JBHTND010000004.1"/>
</dbReference>